<reference evidence="1" key="1">
    <citation type="journal article" date="2021" name="Nat. Commun.">
        <title>Genetic determinants of endophytism in the Arabidopsis root mycobiome.</title>
        <authorList>
            <person name="Mesny F."/>
            <person name="Miyauchi S."/>
            <person name="Thiergart T."/>
            <person name="Pickel B."/>
            <person name="Atanasova L."/>
            <person name="Karlsson M."/>
            <person name="Huettel B."/>
            <person name="Barry K.W."/>
            <person name="Haridas S."/>
            <person name="Chen C."/>
            <person name="Bauer D."/>
            <person name="Andreopoulos W."/>
            <person name="Pangilinan J."/>
            <person name="LaButti K."/>
            <person name="Riley R."/>
            <person name="Lipzen A."/>
            <person name="Clum A."/>
            <person name="Drula E."/>
            <person name="Henrissat B."/>
            <person name="Kohler A."/>
            <person name="Grigoriev I.V."/>
            <person name="Martin F.M."/>
            <person name="Hacquard S."/>
        </authorList>
    </citation>
    <scope>NUCLEOTIDE SEQUENCE</scope>
    <source>
        <strain evidence="1">MPI-CAGE-CH-0235</strain>
    </source>
</reference>
<dbReference type="EMBL" id="JAGPNK010000001">
    <property type="protein sequence ID" value="KAH7328246.1"/>
    <property type="molecule type" value="Genomic_DNA"/>
</dbReference>
<sequence>MQLPEYSGLIISKRVSFIGHIPRLRRDVIKNGYTQQTRPWVRRVLQSLREACWEKQQQSRLKTTRCRLNSRERSLDPRYSLAELFTGPRDPDAHRVHSCSLKSLAYLLELSRQPLSKEAGRHLP</sequence>
<dbReference type="Proteomes" id="UP000813444">
    <property type="component" value="Unassembled WGS sequence"/>
</dbReference>
<accession>A0A8K0WXV8</accession>
<comment type="caution">
    <text evidence="1">The sequence shown here is derived from an EMBL/GenBank/DDBJ whole genome shotgun (WGS) entry which is preliminary data.</text>
</comment>
<protein>
    <submittedName>
        <fullName evidence="1">Uncharacterized protein</fullName>
    </submittedName>
</protein>
<gene>
    <name evidence="1" type="ORF">B0I35DRAFT_12891</name>
</gene>
<keyword evidence="2" id="KW-1185">Reference proteome</keyword>
<evidence type="ECO:0000313" key="1">
    <source>
        <dbReference type="EMBL" id="KAH7328246.1"/>
    </source>
</evidence>
<organism evidence="1 2">
    <name type="scientific">Stachybotrys elegans</name>
    <dbReference type="NCBI Taxonomy" id="80388"/>
    <lineage>
        <taxon>Eukaryota</taxon>
        <taxon>Fungi</taxon>
        <taxon>Dikarya</taxon>
        <taxon>Ascomycota</taxon>
        <taxon>Pezizomycotina</taxon>
        <taxon>Sordariomycetes</taxon>
        <taxon>Hypocreomycetidae</taxon>
        <taxon>Hypocreales</taxon>
        <taxon>Stachybotryaceae</taxon>
        <taxon>Stachybotrys</taxon>
    </lineage>
</organism>
<name>A0A8K0WXV8_9HYPO</name>
<evidence type="ECO:0000313" key="2">
    <source>
        <dbReference type="Proteomes" id="UP000813444"/>
    </source>
</evidence>
<proteinExistence type="predicted"/>
<dbReference type="AlphaFoldDB" id="A0A8K0WXV8"/>